<gene>
    <name evidence="2" type="ORF">BCR41DRAFT_421543</name>
</gene>
<dbReference type="RefSeq" id="XP_021882091.1">
    <property type="nucleotide sequence ID" value="XM_022030041.1"/>
</dbReference>
<organism evidence="2 3">
    <name type="scientific">Lobosporangium transversale</name>
    <dbReference type="NCBI Taxonomy" id="64571"/>
    <lineage>
        <taxon>Eukaryota</taxon>
        <taxon>Fungi</taxon>
        <taxon>Fungi incertae sedis</taxon>
        <taxon>Mucoromycota</taxon>
        <taxon>Mortierellomycotina</taxon>
        <taxon>Mortierellomycetes</taxon>
        <taxon>Mortierellales</taxon>
        <taxon>Mortierellaceae</taxon>
        <taxon>Lobosporangium</taxon>
    </lineage>
</organism>
<evidence type="ECO:0000313" key="2">
    <source>
        <dbReference type="EMBL" id="ORZ18296.1"/>
    </source>
</evidence>
<accession>A0A1Y2GR19</accession>
<dbReference type="GeneID" id="33571884"/>
<reference evidence="2 3" key="1">
    <citation type="submission" date="2016-07" db="EMBL/GenBank/DDBJ databases">
        <title>Pervasive Adenine N6-methylation of Active Genes in Fungi.</title>
        <authorList>
            <consortium name="DOE Joint Genome Institute"/>
            <person name="Mondo S.J."/>
            <person name="Dannebaum R.O."/>
            <person name="Kuo R.C."/>
            <person name="Labutti K."/>
            <person name="Haridas S."/>
            <person name="Kuo A."/>
            <person name="Salamov A."/>
            <person name="Ahrendt S.R."/>
            <person name="Lipzen A."/>
            <person name="Sullivan W."/>
            <person name="Andreopoulos W.B."/>
            <person name="Clum A."/>
            <person name="Lindquist E."/>
            <person name="Daum C."/>
            <person name="Ramamoorthy G.K."/>
            <person name="Gryganskyi A."/>
            <person name="Culley D."/>
            <person name="Magnuson J.K."/>
            <person name="James T.Y."/>
            <person name="O'Malley M.A."/>
            <person name="Stajich J.E."/>
            <person name="Spatafora J.W."/>
            <person name="Visel A."/>
            <person name="Grigoriev I.V."/>
        </authorList>
    </citation>
    <scope>NUCLEOTIDE SEQUENCE [LARGE SCALE GENOMIC DNA]</scope>
    <source>
        <strain evidence="2 3">NRRL 3116</strain>
    </source>
</reference>
<evidence type="ECO:0000256" key="1">
    <source>
        <dbReference type="SAM" id="MobiDB-lite"/>
    </source>
</evidence>
<feature type="region of interest" description="Disordered" evidence="1">
    <location>
        <begin position="1"/>
        <end position="38"/>
    </location>
</feature>
<dbReference type="OrthoDB" id="2421456at2759"/>
<dbReference type="Proteomes" id="UP000193648">
    <property type="component" value="Unassembled WGS sequence"/>
</dbReference>
<keyword evidence="3" id="KW-1185">Reference proteome</keyword>
<sequence>MIQGSSLNKKVSHSSSSTHTTSSSTNSISSAHAVPSSASSSSINAASLSTQAIKATKQKSPLLEEPWQTLQDCAQKVSQKRSMPCLEYDLSSMSETRAGLFQHAYDSLLLFQDNGEDIVTLKDAFVALSCTMNLSGPNLKSYFSKEILELAAHDTELLNKQNKIANLLEPFHENLCRNDLDISKLLQFAVKRKAELMEAGQDNEMEGKITDIIECLCRFIASPEMRVEEPFSEAEVVDIWRSIFKILLRDTNVYIKSGETVVIAAKGVQEILNKEFGDHSTYGRKADMLFKSKSELCNFEFKAEGTPPSEMLIQNRKNIRLNRCILEHLRRLGVSRPRIVFADFQGFSGCVFLLQSFKDVYTSKCIDYLSVPRNATELKELLRDGDLIASLLAIMKHLLDSEQEGAAFFKLHLSQSHQI</sequence>
<protein>
    <submittedName>
        <fullName evidence="2">Uncharacterized protein</fullName>
    </submittedName>
</protein>
<name>A0A1Y2GR19_9FUNG</name>
<dbReference type="AlphaFoldDB" id="A0A1Y2GR19"/>
<dbReference type="InParanoid" id="A0A1Y2GR19"/>
<comment type="caution">
    <text evidence="2">The sequence shown here is derived from an EMBL/GenBank/DDBJ whole genome shotgun (WGS) entry which is preliminary data.</text>
</comment>
<proteinExistence type="predicted"/>
<dbReference type="EMBL" id="MCFF01000015">
    <property type="protein sequence ID" value="ORZ18296.1"/>
    <property type="molecule type" value="Genomic_DNA"/>
</dbReference>
<evidence type="ECO:0000313" key="3">
    <source>
        <dbReference type="Proteomes" id="UP000193648"/>
    </source>
</evidence>